<comment type="catalytic activity">
    <reaction evidence="14 15">
        <text>tRNA(Phe) + L-phenylalanine + ATP = L-phenylalanyl-tRNA(Phe) + AMP + diphosphate + H(+)</text>
        <dbReference type="Rhea" id="RHEA:19413"/>
        <dbReference type="Rhea" id="RHEA-COMP:9668"/>
        <dbReference type="Rhea" id="RHEA-COMP:9699"/>
        <dbReference type="ChEBI" id="CHEBI:15378"/>
        <dbReference type="ChEBI" id="CHEBI:30616"/>
        <dbReference type="ChEBI" id="CHEBI:33019"/>
        <dbReference type="ChEBI" id="CHEBI:58095"/>
        <dbReference type="ChEBI" id="CHEBI:78442"/>
        <dbReference type="ChEBI" id="CHEBI:78531"/>
        <dbReference type="ChEBI" id="CHEBI:456215"/>
        <dbReference type="EC" id="6.1.1.20"/>
    </reaction>
</comment>
<keyword evidence="6 15" id="KW-0436">Ligase</keyword>
<dbReference type="NCBIfam" id="NF045760">
    <property type="entry name" value="YtpR"/>
    <property type="match status" value="1"/>
</dbReference>
<dbReference type="Gene3D" id="3.50.40.10">
    <property type="entry name" value="Phenylalanyl-trna Synthetase, Chain B, domain 3"/>
    <property type="match status" value="1"/>
</dbReference>
<dbReference type="FunFam" id="3.30.70.380:FF:000001">
    <property type="entry name" value="Phenylalanine--tRNA ligase beta subunit"/>
    <property type="match status" value="1"/>
</dbReference>
<organism evidence="20">
    <name type="scientific">uncultured Chthoniobacterales bacterium</name>
    <dbReference type="NCBI Taxonomy" id="1836801"/>
    <lineage>
        <taxon>Bacteria</taxon>
        <taxon>Pseudomonadati</taxon>
        <taxon>Verrucomicrobiota</taxon>
        <taxon>Spartobacteria</taxon>
        <taxon>Chthoniobacterales</taxon>
        <taxon>environmental samples</taxon>
    </lineage>
</organism>
<evidence type="ECO:0000256" key="9">
    <source>
        <dbReference type="ARBA" id="ARBA00022840"/>
    </source>
</evidence>
<dbReference type="GO" id="GO:0000049">
    <property type="term" value="F:tRNA binding"/>
    <property type="evidence" value="ECO:0007669"/>
    <property type="project" value="UniProtKB-UniRule"/>
</dbReference>
<dbReference type="Pfam" id="PF03147">
    <property type="entry name" value="FDX-ACB"/>
    <property type="match status" value="1"/>
</dbReference>
<dbReference type="GO" id="GO:0000287">
    <property type="term" value="F:magnesium ion binding"/>
    <property type="evidence" value="ECO:0007669"/>
    <property type="project" value="UniProtKB-UniRule"/>
</dbReference>
<keyword evidence="11 16" id="KW-0694">RNA-binding</keyword>
<evidence type="ECO:0000259" key="17">
    <source>
        <dbReference type="PROSITE" id="PS50886"/>
    </source>
</evidence>
<dbReference type="PANTHER" id="PTHR10947:SF0">
    <property type="entry name" value="PHENYLALANINE--TRNA LIGASE BETA SUBUNIT"/>
    <property type="match status" value="1"/>
</dbReference>
<dbReference type="HAMAP" id="MF_00283">
    <property type="entry name" value="Phe_tRNA_synth_beta1"/>
    <property type="match status" value="1"/>
</dbReference>
<keyword evidence="12 15" id="KW-0648">Protein biosynthesis</keyword>
<dbReference type="InterPro" id="IPR036690">
    <property type="entry name" value="Fdx_antiC-bd_sf"/>
</dbReference>
<dbReference type="Gene3D" id="3.30.930.10">
    <property type="entry name" value="Bira Bifunctional Protein, Domain 2"/>
    <property type="match status" value="1"/>
</dbReference>
<comment type="cofactor">
    <cofactor evidence="15">
        <name>Mg(2+)</name>
        <dbReference type="ChEBI" id="CHEBI:18420"/>
    </cofactor>
    <text evidence="15">Binds 2 magnesium ions per tetramer.</text>
</comment>
<dbReference type="SUPFAM" id="SSF54991">
    <property type="entry name" value="Anticodon-binding domain of PheRS"/>
    <property type="match status" value="1"/>
</dbReference>
<dbReference type="SMART" id="SM00873">
    <property type="entry name" value="B3_4"/>
    <property type="match status" value="1"/>
</dbReference>
<evidence type="ECO:0000256" key="3">
    <source>
        <dbReference type="ARBA" id="ARBA00011209"/>
    </source>
</evidence>
<evidence type="ECO:0000256" key="14">
    <source>
        <dbReference type="ARBA" id="ARBA00049255"/>
    </source>
</evidence>
<dbReference type="SMART" id="SM00874">
    <property type="entry name" value="B5"/>
    <property type="match status" value="1"/>
</dbReference>
<dbReference type="FunFam" id="3.50.40.10:FF:000001">
    <property type="entry name" value="Phenylalanine--tRNA ligase beta subunit"/>
    <property type="match status" value="1"/>
</dbReference>
<dbReference type="FunFam" id="2.40.50.140:FF:000045">
    <property type="entry name" value="Phenylalanine--tRNA ligase beta subunit"/>
    <property type="match status" value="1"/>
</dbReference>
<dbReference type="SUPFAM" id="SSF56037">
    <property type="entry name" value="PheT/TilS domain"/>
    <property type="match status" value="1"/>
</dbReference>
<keyword evidence="7 15" id="KW-0479">Metal-binding</keyword>
<dbReference type="Gene3D" id="2.40.50.140">
    <property type="entry name" value="Nucleic acid-binding proteins"/>
    <property type="match status" value="1"/>
</dbReference>
<evidence type="ECO:0000256" key="6">
    <source>
        <dbReference type="ARBA" id="ARBA00022598"/>
    </source>
</evidence>
<dbReference type="InterPro" id="IPR045060">
    <property type="entry name" value="Phe-tRNA-ligase_IIc_bsu"/>
</dbReference>
<feature type="domain" description="B5" evidence="19">
    <location>
        <begin position="396"/>
        <end position="473"/>
    </location>
</feature>
<dbReference type="InterPro" id="IPR004532">
    <property type="entry name" value="Phe-tRNA-ligase_IIc_bsu_bact"/>
</dbReference>
<evidence type="ECO:0000259" key="19">
    <source>
        <dbReference type="PROSITE" id="PS51483"/>
    </source>
</evidence>
<protein>
    <recommendedName>
        <fullName evidence="15">Phenylalanine--tRNA ligase beta subunit</fullName>
        <ecNumber evidence="15">6.1.1.20</ecNumber>
    </recommendedName>
    <alternativeName>
        <fullName evidence="15">Phenylalanyl-tRNA synthetase beta subunit</fullName>
        <shortName evidence="15">PheRS</shortName>
    </alternativeName>
</protein>
<dbReference type="AlphaFoldDB" id="A0A6J4INJ8"/>
<dbReference type="SUPFAM" id="SSF55681">
    <property type="entry name" value="Class II aaRS and biotin synthetases"/>
    <property type="match status" value="1"/>
</dbReference>
<evidence type="ECO:0000256" key="15">
    <source>
        <dbReference type="HAMAP-Rule" id="MF_00283"/>
    </source>
</evidence>
<evidence type="ECO:0000256" key="7">
    <source>
        <dbReference type="ARBA" id="ARBA00022723"/>
    </source>
</evidence>
<evidence type="ECO:0000256" key="8">
    <source>
        <dbReference type="ARBA" id="ARBA00022741"/>
    </source>
</evidence>
<feature type="binding site" evidence="15">
    <location>
        <position position="460"/>
    </location>
    <ligand>
        <name>Mg(2+)</name>
        <dbReference type="ChEBI" id="CHEBI:18420"/>
        <note>shared with alpha subunit</note>
    </ligand>
</feature>
<dbReference type="Pfam" id="PF01588">
    <property type="entry name" value="tRNA_bind"/>
    <property type="match status" value="1"/>
</dbReference>
<feature type="binding site" evidence="15">
    <location>
        <position position="451"/>
    </location>
    <ligand>
        <name>Mg(2+)</name>
        <dbReference type="ChEBI" id="CHEBI:18420"/>
        <note>shared with alpha subunit</note>
    </ligand>
</feature>
<reference evidence="20" key="1">
    <citation type="submission" date="2020-02" db="EMBL/GenBank/DDBJ databases">
        <authorList>
            <person name="Meier V. D."/>
        </authorList>
    </citation>
    <scope>NUCLEOTIDE SEQUENCE</scope>
    <source>
        <strain evidence="20">AVDCRST_MAG42</strain>
    </source>
</reference>
<dbReference type="CDD" id="cd00769">
    <property type="entry name" value="PheRS_beta_core"/>
    <property type="match status" value="1"/>
</dbReference>
<keyword evidence="9 15" id="KW-0067">ATP-binding</keyword>
<feature type="domain" description="TRNA-binding" evidence="17">
    <location>
        <begin position="39"/>
        <end position="148"/>
    </location>
</feature>
<dbReference type="GO" id="GO:0006432">
    <property type="term" value="P:phenylalanyl-tRNA aminoacylation"/>
    <property type="evidence" value="ECO:0007669"/>
    <property type="project" value="UniProtKB-UniRule"/>
</dbReference>
<dbReference type="InterPro" id="IPR033714">
    <property type="entry name" value="tRNA_bind_bactPheRS"/>
</dbReference>
<dbReference type="GO" id="GO:0005524">
    <property type="term" value="F:ATP binding"/>
    <property type="evidence" value="ECO:0007669"/>
    <property type="project" value="UniProtKB-UniRule"/>
</dbReference>
<keyword evidence="5 16" id="KW-0820">tRNA-binding</keyword>
<feature type="binding site" evidence="15">
    <location>
        <position position="457"/>
    </location>
    <ligand>
        <name>Mg(2+)</name>
        <dbReference type="ChEBI" id="CHEBI:18420"/>
        <note>shared with alpha subunit</note>
    </ligand>
</feature>
<evidence type="ECO:0000256" key="13">
    <source>
        <dbReference type="ARBA" id="ARBA00023146"/>
    </source>
</evidence>
<keyword evidence="10 15" id="KW-0460">Magnesium</keyword>
<dbReference type="InterPro" id="IPR009061">
    <property type="entry name" value="DNA-bd_dom_put_sf"/>
</dbReference>
<proteinExistence type="inferred from homology"/>
<evidence type="ECO:0000259" key="18">
    <source>
        <dbReference type="PROSITE" id="PS51447"/>
    </source>
</evidence>
<dbReference type="InterPro" id="IPR005147">
    <property type="entry name" value="tRNA_synthase_B5-dom"/>
</dbReference>
<evidence type="ECO:0000256" key="5">
    <source>
        <dbReference type="ARBA" id="ARBA00022555"/>
    </source>
</evidence>
<gene>
    <name evidence="15" type="primary">pheT</name>
    <name evidence="20" type="ORF">AVDCRST_MAG42-2737</name>
</gene>
<evidence type="ECO:0000256" key="16">
    <source>
        <dbReference type="PROSITE-ProRule" id="PRU00209"/>
    </source>
</evidence>
<sequence>MKFSVNWLREFVDLPATTEALADLLTFAGVEIEGVEERGGNFDNVVVAQIRESVQHPNADRLSVCQVDDGSGTNRQIVCGAKNYKVGDKVPLAVPGAALPNGLKIKASKLRGVESQGMLCSPSELKVSEDSDGLLILGADAPIGAPFASLYQPDTILDVEITPNRPDLLSYFGLARETAALTSKSVKPVNVDANAAATGDGVTIRALRECPFYSARRIENVTVGPSPSWLRTKLEASGIRAINNIVDITNYVMLEVGQPLHAFDADKLDGAIDVRLATPGEKFLALDGKTYQLSERDLMIADQARAVAIGGVMGGEDTGVTNSTRNVLLEAAYFLPSSIRRTARTLNLPSDASYRFERGVDPGMTLRASARAAELIQQIAGGTPAAEISVAGAPLERPTDVSLRYERCNQLLGVTVGSQQVDSILQQFGLTRSSAGTADASVWSVPSHRRDLQREVDLIEEVVRAYGIDKIAPRHRSRFTPQSDADRAADLQSVLRQRLVALGLFEARTSALISRADASTSARGAVDLKNPLSEDHVALRPSLTAGLLDVLMRNQNMGASSIRLFELGRVFAPPDATERRSLGLLFSGETARAPHWRATAKRQLDFFDLKGAIEALRIPELGFRRAEHPAFALAAEITAAGEVIGLAGQLATERATQLGAAAPVFLAQIDLEPLCQSARSGCRYEEIDKYPAVSRDIAMIVPEALSHVEVEGVLAAANEPLVQSVRLFDLFSGREGSSVGSGKKSLAYTLTYRDKNRTLTGDEVTVVHTRIRERLKSELGAELRE</sequence>
<dbReference type="InterPro" id="IPR041616">
    <property type="entry name" value="PheRS_beta_core"/>
</dbReference>
<dbReference type="PROSITE" id="PS50886">
    <property type="entry name" value="TRBD"/>
    <property type="match status" value="1"/>
</dbReference>
<keyword evidence="13 15" id="KW-0030">Aminoacyl-tRNA synthetase</keyword>
<dbReference type="PANTHER" id="PTHR10947">
    <property type="entry name" value="PHENYLALANYL-TRNA SYNTHETASE BETA CHAIN AND LEUCINE-RICH REPEAT-CONTAINING PROTEIN 47"/>
    <property type="match status" value="1"/>
</dbReference>
<evidence type="ECO:0000256" key="4">
    <source>
        <dbReference type="ARBA" id="ARBA00022490"/>
    </source>
</evidence>
<dbReference type="SUPFAM" id="SSF46955">
    <property type="entry name" value="Putative DNA-binding domain"/>
    <property type="match status" value="1"/>
</dbReference>
<dbReference type="Pfam" id="PF17759">
    <property type="entry name" value="tRNA_synthFbeta"/>
    <property type="match status" value="1"/>
</dbReference>
<dbReference type="Gene3D" id="3.30.70.380">
    <property type="entry name" value="Ferrodoxin-fold anticodon-binding domain"/>
    <property type="match status" value="1"/>
</dbReference>
<dbReference type="Pfam" id="PF03484">
    <property type="entry name" value="B5"/>
    <property type="match status" value="1"/>
</dbReference>
<dbReference type="Pfam" id="PF03483">
    <property type="entry name" value="B3_4"/>
    <property type="match status" value="1"/>
</dbReference>
<evidence type="ECO:0000256" key="12">
    <source>
        <dbReference type="ARBA" id="ARBA00022917"/>
    </source>
</evidence>
<dbReference type="InterPro" id="IPR020825">
    <property type="entry name" value="Phe-tRNA_synthase-like_B3/B4"/>
</dbReference>
<evidence type="ECO:0000313" key="20">
    <source>
        <dbReference type="EMBL" id="CAA9255165.1"/>
    </source>
</evidence>
<dbReference type="InterPro" id="IPR002547">
    <property type="entry name" value="tRNA-bd_dom"/>
</dbReference>
<keyword evidence="4 15" id="KW-0963">Cytoplasm</keyword>
<dbReference type="GO" id="GO:0009328">
    <property type="term" value="C:phenylalanine-tRNA ligase complex"/>
    <property type="evidence" value="ECO:0007669"/>
    <property type="project" value="TreeGrafter"/>
</dbReference>
<dbReference type="PROSITE" id="PS51483">
    <property type="entry name" value="B5"/>
    <property type="match status" value="1"/>
</dbReference>
<dbReference type="InterPro" id="IPR012340">
    <property type="entry name" value="NA-bd_OB-fold"/>
</dbReference>
<dbReference type="Gene3D" id="3.30.56.10">
    <property type="match status" value="2"/>
</dbReference>
<evidence type="ECO:0000256" key="1">
    <source>
        <dbReference type="ARBA" id="ARBA00004496"/>
    </source>
</evidence>
<evidence type="ECO:0000256" key="10">
    <source>
        <dbReference type="ARBA" id="ARBA00022842"/>
    </source>
</evidence>
<dbReference type="CDD" id="cd02796">
    <property type="entry name" value="tRNA_bind_bactPheRS"/>
    <property type="match status" value="1"/>
</dbReference>
<dbReference type="InterPro" id="IPR005121">
    <property type="entry name" value="Fdx_antiC-bd"/>
</dbReference>
<dbReference type="GO" id="GO:0004826">
    <property type="term" value="F:phenylalanine-tRNA ligase activity"/>
    <property type="evidence" value="ECO:0007669"/>
    <property type="project" value="UniProtKB-UniRule"/>
</dbReference>
<comment type="similarity">
    <text evidence="2 15">Belongs to the phenylalanyl-tRNA synthetase beta subunit family. Type 1 subfamily.</text>
</comment>
<name>A0A6J4INJ8_9BACT</name>
<evidence type="ECO:0000256" key="2">
    <source>
        <dbReference type="ARBA" id="ARBA00008653"/>
    </source>
</evidence>
<dbReference type="InterPro" id="IPR005146">
    <property type="entry name" value="B3/B4_tRNA-bd"/>
</dbReference>
<dbReference type="EMBL" id="CADCTA010000086">
    <property type="protein sequence ID" value="CAA9255165.1"/>
    <property type="molecule type" value="Genomic_DNA"/>
</dbReference>
<dbReference type="EC" id="6.1.1.20" evidence="15"/>
<dbReference type="PROSITE" id="PS51447">
    <property type="entry name" value="FDX_ACB"/>
    <property type="match status" value="1"/>
</dbReference>
<feature type="binding site" evidence="15">
    <location>
        <position position="461"/>
    </location>
    <ligand>
        <name>Mg(2+)</name>
        <dbReference type="ChEBI" id="CHEBI:18420"/>
        <note>shared with alpha subunit</note>
    </ligand>
</feature>
<feature type="domain" description="FDX-ACB" evidence="18">
    <location>
        <begin position="688"/>
        <end position="784"/>
    </location>
</feature>
<evidence type="ECO:0000256" key="11">
    <source>
        <dbReference type="ARBA" id="ARBA00022884"/>
    </source>
</evidence>
<dbReference type="SUPFAM" id="SSF50249">
    <property type="entry name" value="Nucleic acid-binding proteins"/>
    <property type="match status" value="1"/>
</dbReference>
<dbReference type="InterPro" id="IPR045864">
    <property type="entry name" value="aa-tRNA-synth_II/BPL/LPL"/>
</dbReference>
<accession>A0A6J4INJ8</accession>
<comment type="subunit">
    <text evidence="3 15">Tetramer of two alpha and two beta subunits.</text>
</comment>
<comment type="subcellular location">
    <subcellularLocation>
        <location evidence="1 15">Cytoplasm</location>
    </subcellularLocation>
</comment>
<dbReference type="NCBIfam" id="TIGR00472">
    <property type="entry name" value="pheT_bact"/>
    <property type="match status" value="1"/>
</dbReference>
<dbReference type="SMART" id="SM00896">
    <property type="entry name" value="FDX-ACB"/>
    <property type="match status" value="1"/>
</dbReference>
<keyword evidence="8 15" id="KW-0547">Nucleotide-binding</keyword>